<keyword evidence="2" id="KW-1185">Reference proteome</keyword>
<sequence length="97" mass="10223">MASTQRLLRNLLTAAPLTCVLLDDETLAVDPFTVGSDVAFELYTTVADPRRFGSFTGADVMLDSLALGASVHGKGDLANPLPDITLRAGKDDGRCKA</sequence>
<organism evidence="1 2">
    <name type="scientific">Russula earlei</name>
    <dbReference type="NCBI Taxonomy" id="71964"/>
    <lineage>
        <taxon>Eukaryota</taxon>
        <taxon>Fungi</taxon>
        <taxon>Dikarya</taxon>
        <taxon>Basidiomycota</taxon>
        <taxon>Agaricomycotina</taxon>
        <taxon>Agaricomycetes</taxon>
        <taxon>Russulales</taxon>
        <taxon>Russulaceae</taxon>
        <taxon>Russula</taxon>
    </lineage>
</organism>
<comment type="caution">
    <text evidence="1">The sequence shown here is derived from an EMBL/GenBank/DDBJ whole genome shotgun (WGS) entry which is preliminary data.</text>
</comment>
<feature type="non-terminal residue" evidence="1">
    <location>
        <position position="97"/>
    </location>
</feature>
<accession>A0ACC0U1W9</accession>
<proteinExistence type="predicted"/>
<dbReference type="EMBL" id="JAGFNK010000216">
    <property type="protein sequence ID" value="KAI9457877.1"/>
    <property type="molecule type" value="Genomic_DNA"/>
</dbReference>
<reference evidence="1" key="1">
    <citation type="submission" date="2021-03" db="EMBL/GenBank/DDBJ databases">
        <title>Evolutionary priming and transition to the ectomycorrhizal habit in an iconic lineage of mushroom-forming fungi: is preadaptation a requirement?</title>
        <authorList>
            <consortium name="DOE Joint Genome Institute"/>
            <person name="Looney B.P."/>
            <person name="Miyauchi S."/>
            <person name="Morin E."/>
            <person name="Drula E."/>
            <person name="Courty P.E."/>
            <person name="Chicoki N."/>
            <person name="Fauchery L."/>
            <person name="Kohler A."/>
            <person name="Kuo A."/>
            <person name="LaButti K."/>
            <person name="Pangilinan J."/>
            <person name="Lipzen A."/>
            <person name="Riley R."/>
            <person name="Andreopoulos W."/>
            <person name="He G."/>
            <person name="Johnson J."/>
            <person name="Barry K.W."/>
            <person name="Grigoriev I.V."/>
            <person name="Nagy L."/>
            <person name="Hibbett D."/>
            <person name="Henrissat B."/>
            <person name="Matheny P.B."/>
            <person name="Labbe J."/>
            <person name="Martin A.F."/>
        </authorList>
    </citation>
    <scope>NUCLEOTIDE SEQUENCE</scope>
    <source>
        <strain evidence="1">BPL698</strain>
    </source>
</reference>
<gene>
    <name evidence="1" type="ORF">F5148DRAFT_1221616</name>
</gene>
<name>A0ACC0U1W9_9AGAM</name>
<evidence type="ECO:0000313" key="1">
    <source>
        <dbReference type="EMBL" id="KAI9457877.1"/>
    </source>
</evidence>
<protein>
    <submittedName>
        <fullName evidence="1">Uncharacterized protein</fullName>
    </submittedName>
</protein>
<evidence type="ECO:0000313" key="2">
    <source>
        <dbReference type="Proteomes" id="UP001207468"/>
    </source>
</evidence>
<dbReference type="Proteomes" id="UP001207468">
    <property type="component" value="Unassembled WGS sequence"/>
</dbReference>